<dbReference type="Pfam" id="PF05845">
    <property type="entry name" value="PhnH"/>
    <property type="match status" value="1"/>
</dbReference>
<dbReference type="EMBL" id="JAGXBY010000002">
    <property type="protein sequence ID" value="MBS3679899.1"/>
    <property type="molecule type" value="Genomic_DNA"/>
</dbReference>
<proteinExistence type="predicted"/>
<name>A0ABS5MC45_9BACI</name>
<evidence type="ECO:0000313" key="1">
    <source>
        <dbReference type="EMBL" id="MBS3679899.1"/>
    </source>
</evidence>
<dbReference type="InterPro" id="IPR038058">
    <property type="entry name" value="PhnH-like_sp"/>
</dbReference>
<keyword evidence="2" id="KW-1185">Reference proteome</keyword>
<dbReference type="Proteomes" id="UP000681870">
    <property type="component" value="Unassembled WGS sequence"/>
</dbReference>
<keyword evidence="1" id="KW-0456">Lyase</keyword>
<dbReference type="SUPFAM" id="SSF159709">
    <property type="entry name" value="PhnH-like"/>
    <property type="match status" value="1"/>
</dbReference>
<accession>A0ABS5MC45</accession>
<gene>
    <name evidence="1" type="primary">phnH</name>
    <name evidence="1" type="ORF">KGF86_06720</name>
</gene>
<protein>
    <submittedName>
        <fullName evidence="1">Phosphonate C-P lyase system protein PhnH</fullName>
    </submittedName>
</protein>
<comment type="caution">
    <text evidence="1">The sequence shown here is derived from an EMBL/GenBank/DDBJ whole genome shotgun (WGS) entry which is preliminary data.</text>
</comment>
<dbReference type="NCBIfam" id="TIGR03292">
    <property type="entry name" value="PhnH_redo"/>
    <property type="match status" value="1"/>
</dbReference>
<dbReference type="Gene3D" id="3.40.50.11310">
    <property type="entry name" value="Bacterial phosphonate metabolism protein PhnH"/>
    <property type="match status" value="1"/>
</dbReference>
<reference evidence="1 2" key="1">
    <citation type="submission" date="2021-05" db="EMBL/GenBank/DDBJ databases">
        <title>Ornithinibacillus massiliensis sp. nov.</title>
        <authorList>
            <person name="Iwaza R."/>
            <person name="Lagier J.-C."/>
            <person name="Raoult D."/>
        </authorList>
    </citation>
    <scope>NUCLEOTIDE SEQUENCE [LARGE SCALE GENOMIC DNA]</scope>
    <source>
        <strain evidence="1 2">Marseille-P3601</strain>
    </source>
</reference>
<dbReference type="GO" id="GO:0016829">
    <property type="term" value="F:lyase activity"/>
    <property type="evidence" value="ECO:0007669"/>
    <property type="project" value="UniProtKB-KW"/>
</dbReference>
<evidence type="ECO:0000313" key="2">
    <source>
        <dbReference type="Proteomes" id="UP000681870"/>
    </source>
</evidence>
<dbReference type="InterPro" id="IPR008772">
    <property type="entry name" value="Phosphonate_metab_PhnH"/>
</dbReference>
<dbReference type="PIRSF" id="PIRSF020680">
    <property type="entry name" value="PhnH"/>
    <property type="match status" value="1"/>
</dbReference>
<sequence length="198" mass="22175">MMMNIVHDTQAVFRNLLHSMSRPGEISKLNETSFNLSSWKCHEATMLTMLTLFDAEIGFHILTNNQQNELQKQIMDYTSAKIVPMEEADFVIVLQGTDDRTIVQAMEECKIGNLMDPQYSATWMLECASIRTGRSLRLSGPGINQQTTIQVNLSNAIFAKRNELVKEYPLGIDMIVTDASLQVVCIPRTTTIESLGGA</sequence>
<organism evidence="1 2">
    <name type="scientific">Ornithinibacillus massiliensis</name>
    <dbReference type="NCBI Taxonomy" id="1944633"/>
    <lineage>
        <taxon>Bacteria</taxon>
        <taxon>Bacillati</taxon>
        <taxon>Bacillota</taxon>
        <taxon>Bacilli</taxon>
        <taxon>Bacillales</taxon>
        <taxon>Bacillaceae</taxon>
        <taxon>Ornithinibacillus</taxon>
    </lineage>
</organism>